<evidence type="ECO:0000313" key="2">
    <source>
        <dbReference type="EMBL" id="MBV4359217.1"/>
    </source>
</evidence>
<dbReference type="Pfam" id="PF12697">
    <property type="entry name" value="Abhydrolase_6"/>
    <property type="match status" value="1"/>
</dbReference>
<feature type="domain" description="AB hydrolase-1" evidence="1">
    <location>
        <begin position="31"/>
        <end position="278"/>
    </location>
</feature>
<reference evidence="2" key="1">
    <citation type="submission" date="2021-06" db="EMBL/GenBank/DDBJ databases">
        <authorList>
            <person name="Huq M.A."/>
        </authorList>
    </citation>
    <scope>NUCLEOTIDE SEQUENCE</scope>
    <source>
        <strain evidence="2">MAH-26</strain>
    </source>
</reference>
<dbReference type="Proteomes" id="UP000812270">
    <property type="component" value="Unassembled WGS sequence"/>
</dbReference>
<dbReference type="RefSeq" id="WP_217793204.1">
    <property type="nucleotide sequence ID" value="NZ_JAHSPG010000015.1"/>
</dbReference>
<evidence type="ECO:0000259" key="1">
    <source>
        <dbReference type="Pfam" id="PF12697"/>
    </source>
</evidence>
<dbReference type="PANTHER" id="PTHR43194:SF2">
    <property type="entry name" value="PEROXISOMAL MEMBRANE PROTEIN LPX1"/>
    <property type="match status" value="1"/>
</dbReference>
<accession>A0A9E2SBR6</accession>
<protein>
    <submittedName>
        <fullName evidence="2">Alpha/beta hydrolase</fullName>
    </submittedName>
</protein>
<dbReference type="InterPro" id="IPR050228">
    <property type="entry name" value="Carboxylesterase_BioH"/>
</dbReference>
<dbReference type="AlphaFoldDB" id="A0A9E2SBR6"/>
<evidence type="ECO:0000313" key="3">
    <source>
        <dbReference type="Proteomes" id="UP000812270"/>
    </source>
</evidence>
<dbReference type="PANTHER" id="PTHR43194">
    <property type="entry name" value="HYDROLASE ALPHA/BETA FOLD FAMILY"/>
    <property type="match status" value="1"/>
</dbReference>
<gene>
    <name evidence="2" type="ORF">KTO63_18765</name>
</gene>
<dbReference type="InterPro" id="IPR000073">
    <property type="entry name" value="AB_hydrolase_1"/>
</dbReference>
<sequence>MNSTISYTKDFVISKDGTKIGYRQLGNGPGLILVHGGMMAAQNLMQLGALLADQFTVYIPDRQGRGQSQRHNNFGLVAEGEDIQALVNKTKAENVYGLSAGAVVTLQTSIIEKGIKKICLHEPPILVDETRTDWITKYKESMNKKNYGKAFMSIVNGTDDPSSLFNILPTFLIAPLMNIAIKSEAKKKKENSDDVPLKPLIDAMFYDIKIIEDSAGIINKYKNTTADVLLIKGTKSQPYLRNTIDKLSAALPKAKFVELVGQGHTVSNNGEKPELVAAELKRFFMNNIH</sequence>
<organism evidence="2 3">
    <name type="scientific">Pinibacter aurantiacus</name>
    <dbReference type="NCBI Taxonomy" id="2851599"/>
    <lineage>
        <taxon>Bacteria</taxon>
        <taxon>Pseudomonadati</taxon>
        <taxon>Bacteroidota</taxon>
        <taxon>Chitinophagia</taxon>
        <taxon>Chitinophagales</taxon>
        <taxon>Chitinophagaceae</taxon>
        <taxon>Pinibacter</taxon>
    </lineage>
</organism>
<proteinExistence type="predicted"/>
<dbReference type="GO" id="GO:0016787">
    <property type="term" value="F:hydrolase activity"/>
    <property type="evidence" value="ECO:0007669"/>
    <property type="project" value="UniProtKB-KW"/>
</dbReference>
<dbReference type="EMBL" id="JAHSPG010000015">
    <property type="protein sequence ID" value="MBV4359217.1"/>
    <property type="molecule type" value="Genomic_DNA"/>
</dbReference>
<keyword evidence="2" id="KW-0378">Hydrolase</keyword>
<comment type="caution">
    <text evidence="2">The sequence shown here is derived from an EMBL/GenBank/DDBJ whole genome shotgun (WGS) entry which is preliminary data.</text>
</comment>
<keyword evidence="3" id="KW-1185">Reference proteome</keyword>
<name>A0A9E2SBR6_9BACT</name>